<dbReference type="InterPro" id="IPR036852">
    <property type="entry name" value="Peptidase_S8/S53_dom_sf"/>
</dbReference>
<dbReference type="Proteomes" id="UP000265520">
    <property type="component" value="Unassembled WGS sequence"/>
</dbReference>
<comment type="similarity">
    <text evidence="2">Belongs to the peptidase S8 family.</text>
</comment>
<evidence type="ECO:0000313" key="5">
    <source>
        <dbReference type="Proteomes" id="UP000265520"/>
    </source>
</evidence>
<name>A0A392WA42_9FABA</name>
<feature type="non-terminal residue" evidence="4">
    <location>
        <position position="59"/>
    </location>
</feature>
<evidence type="ECO:0000313" key="4">
    <source>
        <dbReference type="EMBL" id="MCI96649.1"/>
    </source>
</evidence>
<dbReference type="InterPro" id="IPR045051">
    <property type="entry name" value="SBT"/>
</dbReference>
<dbReference type="GO" id="GO:0006508">
    <property type="term" value="P:proteolysis"/>
    <property type="evidence" value="ECO:0007669"/>
    <property type="project" value="InterPro"/>
</dbReference>
<dbReference type="AlphaFoldDB" id="A0A392WA42"/>
<evidence type="ECO:0000256" key="1">
    <source>
        <dbReference type="ARBA" id="ARBA00004613"/>
    </source>
</evidence>
<dbReference type="GO" id="GO:0005576">
    <property type="term" value="C:extracellular region"/>
    <property type="evidence" value="ECO:0007669"/>
    <property type="project" value="UniProtKB-SubCell"/>
</dbReference>
<proteinExistence type="inferred from homology"/>
<dbReference type="SUPFAM" id="SSF52743">
    <property type="entry name" value="Subtilisin-like"/>
    <property type="match status" value="1"/>
</dbReference>
<comment type="subcellular location">
    <subcellularLocation>
        <location evidence="1">Secreted</location>
    </subcellularLocation>
</comment>
<dbReference type="Gene3D" id="3.40.50.200">
    <property type="entry name" value="Peptidase S8/S53 domain"/>
    <property type="match status" value="1"/>
</dbReference>
<evidence type="ECO:0000256" key="3">
    <source>
        <dbReference type="ARBA" id="ARBA00022729"/>
    </source>
</evidence>
<keyword evidence="5" id="KW-1185">Reference proteome</keyword>
<dbReference type="PANTHER" id="PTHR10795">
    <property type="entry name" value="PROPROTEIN CONVERTASE SUBTILISIN/KEXIN"/>
    <property type="match status" value="1"/>
</dbReference>
<dbReference type="GO" id="GO:0004252">
    <property type="term" value="F:serine-type endopeptidase activity"/>
    <property type="evidence" value="ECO:0007669"/>
    <property type="project" value="InterPro"/>
</dbReference>
<evidence type="ECO:0000256" key="2">
    <source>
        <dbReference type="ARBA" id="ARBA00011073"/>
    </source>
</evidence>
<keyword evidence="3" id="KW-0732">Signal</keyword>
<protein>
    <submittedName>
        <fullName evidence="4">Xylem serine proteinase 1-like</fullName>
    </submittedName>
</protein>
<sequence length="59" mass="6077">MVSSVSLEGYASGTARGGVPSARIAIYKACWEFHCNEADILAAFDAAIADGVDVLSVSI</sequence>
<comment type="caution">
    <text evidence="4">The sequence shown here is derived from an EMBL/GenBank/DDBJ whole genome shotgun (WGS) entry which is preliminary data.</text>
</comment>
<dbReference type="EMBL" id="LXQA011420314">
    <property type="protein sequence ID" value="MCI96649.1"/>
    <property type="molecule type" value="Genomic_DNA"/>
</dbReference>
<accession>A0A392WA42</accession>
<organism evidence="4 5">
    <name type="scientific">Trifolium medium</name>
    <dbReference type="NCBI Taxonomy" id="97028"/>
    <lineage>
        <taxon>Eukaryota</taxon>
        <taxon>Viridiplantae</taxon>
        <taxon>Streptophyta</taxon>
        <taxon>Embryophyta</taxon>
        <taxon>Tracheophyta</taxon>
        <taxon>Spermatophyta</taxon>
        <taxon>Magnoliopsida</taxon>
        <taxon>eudicotyledons</taxon>
        <taxon>Gunneridae</taxon>
        <taxon>Pentapetalae</taxon>
        <taxon>rosids</taxon>
        <taxon>fabids</taxon>
        <taxon>Fabales</taxon>
        <taxon>Fabaceae</taxon>
        <taxon>Papilionoideae</taxon>
        <taxon>50 kb inversion clade</taxon>
        <taxon>NPAAA clade</taxon>
        <taxon>Hologalegina</taxon>
        <taxon>IRL clade</taxon>
        <taxon>Trifolieae</taxon>
        <taxon>Trifolium</taxon>
    </lineage>
</organism>
<reference evidence="4 5" key="1">
    <citation type="journal article" date="2018" name="Front. Plant Sci.">
        <title>Red Clover (Trifolium pratense) and Zigzag Clover (T. medium) - A Picture of Genomic Similarities and Differences.</title>
        <authorList>
            <person name="Dluhosova J."/>
            <person name="Istvanek J."/>
            <person name="Nedelnik J."/>
            <person name="Repkova J."/>
        </authorList>
    </citation>
    <scope>NUCLEOTIDE SEQUENCE [LARGE SCALE GENOMIC DNA]</scope>
    <source>
        <strain evidence="5">cv. 10/8</strain>
        <tissue evidence="4">Leaf</tissue>
    </source>
</reference>